<evidence type="ECO:0000259" key="3">
    <source>
        <dbReference type="Pfam" id="PF16370"/>
    </source>
</evidence>
<keyword evidence="1" id="KW-0732">Signal</keyword>
<proteinExistence type="predicted"/>
<dbReference type="CDD" id="cd00838">
    <property type="entry name" value="MPP_superfamily"/>
    <property type="match status" value="1"/>
</dbReference>
<dbReference type="EMBL" id="ARYN01000010">
    <property type="protein sequence ID" value="ORL45111.1"/>
    <property type="molecule type" value="Genomic_DNA"/>
</dbReference>
<dbReference type="STRING" id="1185767.IIF7_11687"/>
<dbReference type="Gene3D" id="3.60.21.10">
    <property type="match status" value="1"/>
</dbReference>
<dbReference type="InterPro" id="IPR051918">
    <property type="entry name" value="STPP_CPPED1"/>
</dbReference>
<dbReference type="AlphaFoldDB" id="A0A1Y1T260"/>
<accession>A0A1Y1T260</accession>
<dbReference type="Gene3D" id="2.60.40.10">
    <property type="entry name" value="Immunoglobulins"/>
    <property type="match status" value="1"/>
</dbReference>
<dbReference type="Pfam" id="PF16371">
    <property type="entry name" value="MetallophosN"/>
    <property type="match status" value="1"/>
</dbReference>
<evidence type="ECO:0000259" key="4">
    <source>
        <dbReference type="Pfam" id="PF16371"/>
    </source>
</evidence>
<protein>
    <recommendedName>
        <fullName evidence="7">Metallophosphoesterase</fullName>
    </recommendedName>
</protein>
<dbReference type="Pfam" id="PF00149">
    <property type="entry name" value="Metallophos"/>
    <property type="match status" value="1"/>
</dbReference>
<feature type="domain" description="Calcineurin-like phosphoesterase C-terminal" evidence="3">
    <location>
        <begin position="366"/>
        <end position="533"/>
    </location>
</feature>
<dbReference type="Proteomes" id="UP000192746">
    <property type="component" value="Unassembled WGS sequence"/>
</dbReference>
<evidence type="ECO:0000256" key="1">
    <source>
        <dbReference type="SAM" id="SignalP"/>
    </source>
</evidence>
<dbReference type="GO" id="GO:0016787">
    <property type="term" value="F:hydrolase activity"/>
    <property type="evidence" value="ECO:0007669"/>
    <property type="project" value="InterPro"/>
</dbReference>
<feature type="chain" id="PRO_5012440519" description="Metallophosphoesterase" evidence="1">
    <location>
        <begin position="43"/>
        <end position="545"/>
    </location>
</feature>
<name>A0A1Y1T260_9FLAO</name>
<feature type="domain" description="Calcineurin-like phosphoesterase" evidence="2">
    <location>
        <begin position="158"/>
        <end position="346"/>
    </location>
</feature>
<dbReference type="SUPFAM" id="SSF117074">
    <property type="entry name" value="Hypothetical protein PA1324"/>
    <property type="match status" value="1"/>
</dbReference>
<comment type="caution">
    <text evidence="5">The sequence shown here is derived from an EMBL/GenBank/DDBJ whole genome shotgun (WGS) entry which is preliminary data.</text>
</comment>
<reference evidence="5 6" key="1">
    <citation type="submission" date="2013-04" db="EMBL/GenBank/DDBJ databases">
        <title>Zunongwangia sp. 22II14-10F7 Genome Sequencing.</title>
        <authorList>
            <person name="Lai Q."/>
            <person name="Shao Z."/>
        </authorList>
    </citation>
    <scope>NUCLEOTIDE SEQUENCE [LARGE SCALE GENOMIC DNA]</scope>
    <source>
        <strain evidence="5 6">22II14-10F7</strain>
    </source>
</reference>
<dbReference type="InterPro" id="IPR004843">
    <property type="entry name" value="Calcineurin-like_PHP"/>
</dbReference>
<evidence type="ECO:0000313" key="5">
    <source>
        <dbReference type="EMBL" id="ORL45111.1"/>
    </source>
</evidence>
<dbReference type="PANTHER" id="PTHR43143">
    <property type="entry name" value="METALLOPHOSPHOESTERASE, CALCINEURIN SUPERFAMILY"/>
    <property type="match status" value="1"/>
</dbReference>
<organism evidence="5 6">
    <name type="scientific">Zunongwangia atlantica 22II14-10F7</name>
    <dbReference type="NCBI Taxonomy" id="1185767"/>
    <lineage>
        <taxon>Bacteria</taxon>
        <taxon>Pseudomonadati</taxon>
        <taxon>Bacteroidota</taxon>
        <taxon>Flavobacteriia</taxon>
        <taxon>Flavobacteriales</taxon>
        <taxon>Flavobacteriaceae</taxon>
        <taxon>Zunongwangia</taxon>
    </lineage>
</organism>
<dbReference type="InterPro" id="IPR032288">
    <property type="entry name" value="Metallophos_C"/>
</dbReference>
<feature type="domain" description="Calcineurin-like phosphoesterase N-terminal" evidence="4">
    <location>
        <begin position="59"/>
        <end position="129"/>
    </location>
</feature>
<gene>
    <name evidence="5" type="ORF">IIF7_11687</name>
</gene>
<evidence type="ECO:0000313" key="6">
    <source>
        <dbReference type="Proteomes" id="UP000192746"/>
    </source>
</evidence>
<evidence type="ECO:0008006" key="7">
    <source>
        <dbReference type="Google" id="ProtNLM"/>
    </source>
</evidence>
<sequence>MMILTQKFGGIIKLIKTKIYKMKRKILSLVTFLLCLSGFAQTKANGYVFEDKNQNGKKDHNEPGIANVSVSNGQEVIITDTNGKYEIPVSNDNIIFVIKPSGYTVKTNENNLPQFYYIHKPNGSPESEFAGVKPTGKLPKSLDFGLIPSEEKEKFTALIFGDPQPYNLQEIEYFAQGIVAEVEGIKDIPFGLSLGDLVGNDLALFNPYIKAVKKVGIPWYNLMGNHDMNFDATEDHLSDETYEAYFGPANYAFNYGKVHFIVMDDILYPDPRDMKGYLGGFRKDQLDFIENDLKLVSKDKLVVLAWHIPLFEPEGNNTFRDEDRERLFSILSEFPHTLSLSAHTHIQRQDFFGREQGFNRDKPHHEYNVGTTSGDWYSGKLNEDGIPISVMRDGTPKGYAFIHFDGNSYETDYKVAGENEEFQMKVFVPKVVAKGRRTQAGIFVNFFMGSKGDEVLYRIDEGEWQPMQFTESTDPSYELLVNEWDLTEELIPGRRSSNPIKSTHLWRGNIPTNLETGKHTIEVQAKDMFGKIYNATSSYTLENAL</sequence>
<dbReference type="Pfam" id="PF16370">
    <property type="entry name" value="MetallophosC"/>
    <property type="match status" value="1"/>
</dbReference>
<dbReference type="InterPro" id="IPR013783">
    <property type="entry name" value="Ig-like_fold"/>
</dbReference>
<dbReference type="PANTHER" id="PTHR43143:SF6">
    <property type="entry name" value="BLL3016 PROTEIN"/>
    <property type="match status" value="1"/>
</dbReference>
<dbReference type="SUPFAM" id="SSF56300">
    <property type="entry name" value="Metallo-dependent phosphatases"/>
    <property type="match status" value="1"/>
</dbReference>
<feature type="signal peptide" evidence="1">
    <location>
        <begin position="1"/>
        <end position="42"/>
    </location>
</feature>
<keyword evidence="6" id="KW-1185">Reference proteome</keyword>
<evidence type="ECO:0000259" key="2">
    <source>
        <dbReference type="Pfam" id="PF00149"/>
    </source>
</evidence>
<dbReference type="InterPro" id="IPR032285">
    <property type="entry name" value="Metallophos_N"/>
</dbReference>
<dbReference type="InterPro" id="IPR029052">
    <property type="entry name" value="Metallo-depent_PP-like"/>
</dbReference>